<sequence length="347" mass="38036">MKKIYIILCLLCSSLISKGQDPQFTQFYAAPLYHNAAFTGSGYAPRVMFNYRNQWPSLNANFITSLVSIDHFIEKANSGIGLTILNDNQGNHFKNTEITGLYSYQLQIGAKNFLRMGLQGGYSIRGFDPNGLIFGDMLNNNGSTGGSSSDPAANPANYQTVKIFDLGSGVLYYNPNAFLGVSLNHILQPKINIIPGGSSDCANGDCLNRKVTVNGGLVVPLGDHNAGPDKEFTLTPTFLYKKQGQYSQLDMGAYVTYTPLTAGLWYRGIPLKKVFSNFPNQDAVSALVGFRFENFSVGYSYDLTISGLGSTSGGSHEISISYQLDKFESDISPYKRQRKKELACPKF</sequence>
<protein>
    <submittedName>
        <fullName evidence="2">Type IX secretion system membrane protein PorP/SprF</fullName>
    </submittedName>
</protein>
<dbReference type="Pfam" id="PF11751">
    <property type="entry name" value="PorP_SprF"/>
    <property type="match status" value="1"/>
</dbReference>
<dbReference type="EMBL" id="JBHRYQ010000001">
    <property type="protein sequence ID" value="MFC3812332.1"/>
    <property type="molecule type" value="Genomic_DNA"/>
</dbReference>
<organism evidence="2 3">
    <name type="scientific">Lacihabitans lacunae</name>
    <dbReference type="NCBI Taxonomy" id="1028214"/>
    <lineage>
        <taxon>Bacteria</taxon>
        <taxon>Pseudomonadati</taxon>
        <taxon>Bacteroidota</taxon>
        <taxon>Cytophagia</taxon>
        <taxon>Cytophagales</taxon>
        <taxon>Leadbetterellaceae</taxon>
        <taxon>Lacihabitans</taxon>
    </lineage>
</organism>
<accession>A0ABV7Z1Y6</accession>
<dbReference type="NCBIfam" id="TIGR03519">
    <property type="entry name" value="T9SS_PorP_fam"/>
    <property type="match status" value="1"/>
</dbReference>
<keyword evidence="1" id="KW-0732">Signal</keyword>
<dbReference type="InterPro" id="IPR019861">
    <property type="entry name" value="PorP/SprF_Bacteroidetes"/>
</dbReference>
<name>A0ABV7Z1Y6_9BACT</name>
<evidence type="ECO:0000313" key="2">
    <source>
        <dbReference type="EMBL" id="MFC3812332.1"/>
    </source>
</evidence>
<proteinExistence type="predicted"/>
<comment type="caution">
    <text evidence="2">The sequence shown here is derived from an EMBL/GenBank/DDBJ whole genome shotgun (WGS) entry which is preliminary data.</text>
</comment>
<reference evidence="3" key="1">
    <citation type="journal article" date="2019" name="Int. J. Syst. Evol. Microbiol.">
        <title>The Global Catalogue of Microorganisms (GCM) 10K type strain sequencing project: providing services to taxonomists for standard genome sequencing and annotation.</title>
        <authorList>
            <consortium name="The Broad Institute Genomics Platform"/>
            <consortium name="The Broad Institute Genome Sequencing Center for Infectious Disease"/>
            <person name="Wu L."/>
            <person name="Ma J."/>
        </authorList>
    </citation>
    <scope>NUCLEOTIDE SEQUENCE [LARGE SCALE GENOMIC DNA]</scope>
    <source>
        <strain evidence="3">CECT 7956</strain>
    </source>
</reference>
<feature type="signal peptide" evidence="1">
    <location>
        <begin position="1"/>
        <end position="19"/>
    </location>
</feature>
<evidence type="ECO:0000313" key="3">
    <source>
        <dbReference type="Proteomes" id="UP001595616"/>
    </source>
</evidence>
<feature type="chain" id="PRO_5045888098" evidence="1">
    <location>
        <begin position="20"/>
        <end position="347"/>
    </location>
</feature>
<evidence type="ECO:0000256" key="1">
    <source>
        <dbReference type="SAM" id="SignalP"/>
    </source>
</evidence>
<gene>
    <name evidence="2" type="ORF">ACFOOI_16845</name>
</gene>
<keyword evidence="3" id="KW-1185">Reference proteome</keyword>
<dbReference type="Proteomes" id="UP001595616">
    <property type="component" value="Unassembled WGS sequence"/>
</dbReference>
<dbReference type="RefSeq" id="WP_379839201.1">
    <property type="nucleotide sequence ID" value="NZ_JBHRYQ010000001.1"/>
</dbReference>